<evidence type="ECO:0000256" key="2">
    <source>
        <dbReference type="ARBA" id="ARBA00022792"/>
    </source>
</evidence>
<dbReference type="InterPro" id="IPR000223">
    <property type="entry name" value="Pept_S26A_signal_pept_1"/>
</dbReference>
<evidence type="ECO:0000256" key="7">
    <source>
        <dbReference type="PIRSR" id="PIRSR600223-1"/>
    </source>
</evidence>
<dbReference type="Pfam" id="PF10502">
    <property type="entry name" value="Peptidase_S26"/>
    <property type="match status" value="2"/>
</dbReference>
<evidence type="ECO:0000256" key="3">
    <source>
        <dbReference type="ARBA" id="ARBA00022801"/>
    </source>
</evidence>
<keyword evidence="11" id="KW-1185">Reference proteome</keyword>
<keyword evidence="5" id="KW-0472">Membrane</keyword>
<evidence type="ECO:0000259" key="9">
    <source>
        <dbReference type="Pfam" id="PF10502"/>
    </source>
</evidence>
<dbReference type="OrthoDB" id="308440at2759"/>
<evidence type="ECO:0000256" key="1">
    <source>
        <dbReference type="ARBA" id="ARBA00004273"/>
    </source>
</evidence>
<dbReference type="PANTHER" id="PTHR12383">
    <property type="entry name" value="PROTEASE FAMILY S26 MITOCHONDRIAL INNER MEMBRANE PROTEASE-RELATED"/>
    <property type="match status" value="1"/>
</dbReference>
<dbReference type="InterPro" id="IPR019533">
    <property type="entry name" value="Peptidase_S26"/>
</dbReference>
<protein>
    <recommendedName>
        <fullName evidence="9">Peptidase S26 domain-containing protein</fullName>
    </recommendedName>
</protein>
<dbReference type="PROSITE" id="PS00761">
    <property type="entry name" value="SPASE_I_3"/>
    <property type="match status" value="1"/>
</dbReference>
<dbReference type="PRINTS" id="PR00727">
    <property type="entry name" value="LEADERPTASE"/>
</dbReference>
<dbReference type="GO" id="GO:0004252">
    <property type="term" value="F:serine-type endopeptidase activity"/>
    <property type="evidence" value="ECO:0007669"/>
    <property type="project" value="InterPro"/>
</dbReference>
<gene>
    <name evidence="10" type="ORF">INT47_009787</name>
</gene>
<comment type="caution">
    <text evidence="10">The sequence shown here is derived from an EMBL/GenBank/DDBJ whole genome shotgun (WGS) entry which is preliminary data.</text>
</comment>
<keyword evidence="4" id="KW-0496">Mitochondrion</keyword>
<dbReference type="PANTHER" id="PTHR12383:SF16">
    <property type="entry name" value="MITOCHONDRIAL INNER MEMBRANE PROTEASE SUBUNIT 1"/>
    <property type="match status" value="1"/>
</dbReference>
<feature type="active site" evidence="7">
    <location>
        <position position="38"/>
    </location>
</feature>
<evidence type="ECO:0000256" key="6">
    <source>
        <dbReference type="ARBA" id="ARBA00038445"/>
    </source>
</evidence>
<dbReference type="CDD" id="cd06530">
    <property type="entry name" value="S26_SPase_I"/>
    <property type="match status" value="1"/>
</dbReference>
<keyword evidence="2" id="KW-0999">Mitochondrion inner membrane</keyword>
<dbReference type="EMBL" id="JAEPRD010000112">
    <property type="protein sequence ID" value="KAG2198382.1"/>
    <property type="molecule type" value="Genomic_DNA"/>
</dbReference>
<dbReference type="Proteomes" id="UP000603453">
    <property type="component" value="Unassembled WGS sequence"/>
</dbReference>
<feature type="region of interest" description="Disordered" evidence="8">
    <location>
        <begin position="428"/>
        <end position="449"/>
    </location>
</feature>
<name>A0A8H7UY42_9FUNG</name>
<dbReference type="AlphaFoldDB" id="A0A8H7UY42"/>
<feature type="region of interest" description="Disordered" evidence="8">
    <location>
        <begin position="293"/>
        <end position="315"/>
    </location>
</feature>
<dbReference type="InterPro" id="IPR052064">
    <property type="entry name" value="Mito_IMP1_subunit"/>
</dbReference>
<feature type="compositionally biased region" description="Polar residues" evidence="8">
    <location>
        <begin position="299"/>
        <end position="315"/>
    </location>
</feature>
<feature type="domain" description="Peptidase S26" evidence="9">
    <location>
        <begin position="102"/>
        <end position="139"/>
    </location>
</feature>
<evidence type="ECO:0000256" key="4">
    <source>
        <dbReference type="ARBA" id="ARBA00023128"/>
    </source>
</evidence>
<organism evidence="10 11">
    <name type="scientific">Mucor saturninus</name>
    <dbReference type="NCBI Taxonomy" id="64648"/>
    <lineage>
        <taxon>Eukaryota</taxon>
        <taxon>Fungi</taxon>
        <taxon>Fungi incertae sedis</taxon>
        <taxon>Mucoromycota</taxon>
        <taxon>Mucoromycotina</taxon>
        <taxon>Mucoromycetes</taxon>
        <taxon>Mucorales</taxon>
        <taxon>Mucorineae</taxon>
        <taxon>Mucoraceae</taxon>
        <taxon>Mucor</taxon>
    </lineage>
</organism>
<dbReference type="GO" id="GO:0006627">
    <property type="term" value="P:protein processing involved in protein targeting to mitochondrion"/>
    <property type="evidence" value="ECO:0007669"/>
    <property type="project" value="TreeGrafter"/>
</dbReference>
<feature type="active site" evidence="7">
    <location>
        <position position="81"/>
    </location>
</feature>
<dbReference type="Gene3D" id="2.10.109.10">
    <property type="entry name" value="Umud Fragment, subunit A"/>
    <property type="match status" value="1"/>
</dbReference>
<dbReference type="GO" id="GO:0042720">
    <property type="term" value="C:mitochondrial inner membrane peptidase complex"/>
    <property type="evidence" value="ECO:0007669"/>
    <property type="project" value="TreeGrafter"/>
</dbReference>
<accession>A0A8H7UY42</accession>
<keyword evidence="3" id="KW-0378">Hydrolase</keyword>
<dbReference type="GO" id="GO:0006465">
    <property type="term" value="P:signal peptide processing"/>
    <property type="evidence" value="ECO:0007669"/>
    <property type="project" value="InterPro"/>
</dbReference>
<comment type="subcellular location">
    <subcellularLocation>
        <location evidence="1">Mitochondrion inner membrane</location>
    </subcellularLocation>
</comment>
<evidence type="ECO:0000256" key="8">
    <source>
        <dbReference type="SAM" id="MobiDB-lite"/>
    </source>
</evidence>
<proteinExistence type="inferred from homology"/>
<comment type="similarity">
    <text evidence="6">Belongs to the peptidase S26 family. IMP1 subfamily.</text>
</comment>
<dbReference type="SUPFAM" id="SSF51306">
    <property type="entry name" value="LexA/Signal peptidase"/>
    <property type="match status" value="1"/>
</dbReference>
<dbReference type="InterPro" id="IPR019758">
    <property type="entry name" value="Pept_S26A_signal_pept_1_CS"/>
</dbReference>
<feature type="domain" description="Peptidase S26" evidence="9">
    <location>
        <begin position="9"/>
        <end position="92"/>
    </location>
</feature>
<evidence type="ECO:0000313" key="10">
    <source>
        <dbReference type="EMBL" id="KAG2198382.1"/>
    </source>
</evidence>
<sequence>MGFFPKLLRVTKFAVQFTCFAHAFNQYVAEVTWCVGPSMLPNFSMSGVVAVEHVSHHFRELEIGDVVVCISPAKPGRSVLKRVIGMPGDNICEDPTLEERKYISVPKGHVWVGGDNLSNSTDSRSYGPVAMGLIKGRVFAKSGQNYRSNFEDQSAVDEEVNNPIVIEHDRKFHATPAVPQDNIILKVYLSKLPFLPVANLHSTLVNNFSRFGNVRDVTIYLDDGSNTAFCGNGSLFPPYKNYSFVRQERRQAIITIPKTKETTQIPQPILIRIRRPKTNLLHSNDTNQNCSLGADSEESTAQLEENVDRTTSSSTNSLTIFEPSFLTCKPPIKRPFIDSTILRLFDDNITRYKKSTVTSIPSANQLSRIANHPHILQNNTLPRNNPPTANERDNNCPETLPSHTNSTDMEDLSMENNFQFADTSKDLLSQSSQPTPLDSAKQLTAGRSTTKATNIIMSFLRPPMQT</sequence>
<feature type="compositionally biased region" description="Polar residues" evidence="8">
    <location>
        <begin position="376"/>
        <end position="388"/>
    </location>
</feature>
<evidence type="ECO:0000313" key="11">
    <source>
        <dbReference type="Proteomes" id="UP000603453"/>
    </source>
</evidence>
<reference evidence="10" key="1">
    <citation type="submission" date="2020-12" db="EMBL/GenBank/DDBJ databases">
        <title>Metabolic potential, ecology and presence of endohyphal bacteria is reflected in genomic diversity of Mucoromycotina.</title>
        <authorList>
            <person name="Muszewska A."/>
            <person name="Okrasinska A."/>
            <person name="Steczkiewicz K."/>
            <person name="Drgas O."/>
            <person name="Orlowska M."/>
            <person name="Perlinska-Lenart U."/>
            <person name="Aleksandrzak-Piekarczyk T."/>
            <person name="Szatraj K."/>
            <person name="Zielenkiewicz U."/>
            <person name="Pilsyk S."/>
            <person name="Malc E."/>
            <person name="Mieczkowski P."/>
            <person name="Kruszewska J.S."/>
            <person name="Biernat P."/>
            <person name="Pawlowska J."/>
        </authorList>
    </citation>
    <scope>NUCLEOTIDE SEQUENCE</scope>
    <source>
        <strain evidence="10">WA0000017839</strain>
    </source>
</reference>
<feature type="region of interest" description="Disordered" evidence="8">
    <location>
        <begin position="364"/>
        <end position="409"/>
    </location>
</feature>
<dbReference type="InterPro" id="IPR036286">
    <property type="entry name" value="LexA/Signal_pep-like_sf"/>
</dbReference>
<evidence type="ECO:0000256" key="5">
    <source>
        <dbReference type="ARBA" id="ARBA00023136"/>
    </source>
</evidence>